<evidence type="ECO:0000313" key="8">
    <source>
        <dbReference type="Proteomes" id="UP000708208"/>
    </source>
</evidence>
<dbReference type="GO" id="GO:0043235">
    <property type="term" value="C:receptor complex"/>
    <property type="evidence" value="ECO:0007669"/>
    <property type="project" value="TreeGrafter"/>
</dbReference>
<gene>
    <name evidence="7" type="ORF">AFUS01_LOCUS22920</name>
</gene>
<dbReference type="OrthoDB" id="5984265at2759"/>
<name>A0A8J2KG24_9HEXA</name>
<keyword evidence="4" id="KW-0067">ATP-binding</keyword>
<dbReference type="Pfam" id="PF07714">
    <property type="entry name" value="PK_Tyr_Ser-Thr"/>
    <property type="match status" value="1"/>
</dbReference>
<dbReference type="Proteomes" id="UP000708208">
    <property type="component" value="Unassembled WGS sequence"/>
</dbReference>
<evidence type="ECO:0000256" key="5">
    <source>
        <dbReference type="ARBA" id="ARBA00023137"/>
    </source>
</evidence>
<keyword evidence="8" id="KW-1185">Reference proteome</keyword>
<evidence type="ECO:0000256" key="4">
    <source>
        <dbReference type="ARBA" id="ARBA00022840"/>
    </source>
</evidence>
<dbReference type="GO" id="GO:0007169">
    <property type="term" value="P:cell surface receptor protein tyrosine kinase signaling pathway"/>
    <property type="evidence" value="ECO:0007669"/>
    <property type="project" value="TreeGrafter"/>
</dbReference>
<dbReference type="AlphaFoldDB" id="A0A8J2KG24"/>
<reference evidence="7" key="1">
    <citation type="submission" date="2021-06" db="EMBL/GenBank/DDBJ databases">
        <authorList>
            <person name="Hodson N. C."/>
            <person name="Mongue J. A."/>
            <person name="Jaron S. K."/>
        </authorList>
    </citation>
    <scope>NUCLEOTIDE SEQUENCE</scope>
</reference>
<protein>
    <recommendedName>
        <fullName evidence="6">Protein kinase domain-containing protein</fullName>
    </recommendedName>
</protein>
<comment type="caution">
    <text evidence="7">The sequence shown here is derived from an EMBL/GenBank/DDBJ whole genome shotgun (WGS) entry which is preliminary data.</text>
</comment>
<evidence type="ECO:0000256" key="3">
    <source>
        <dbReference type="ARBA" id="ARBA00022777"/>
    </source>
</evidence>
<dbReference type="InterPro" id="IPR001245">
    <property type="entry name" value="Ser-Thr/Tyr_kinase_cat_dom"/>
</dbReference>
<dbReference type="InterPro" id="IPR050122">
    <property type="entry name" value="RTK"/>
</dbReference>
<dbReference type="GO" id="GO:0005524">
    <property type="term" value="F:ATP binding"/>
    <property type="evidence" value="ECO:0007669"/>
    <property type="project" value="UniProtKB-KW"/>
</dbReference>
<dbReference type="GO" id="GO:0004714">
    <property type="term" value="F:transmembrane receptor protein tyrosine kinase activity"/>
    <property type="evidence" value="ECO:0007669"/>
    <property type="project" value="TreeGrafter"/>
</dbReference>
<keyword evidence="3" id="KW-0418">Kinase</keyword>
<accession>A0A8J2KG24</accession>
<evidence type="ECO:0000313" key="7">
    <source>
        <dbReference type="EMBL" id="CAG7734536.1"/>
    </source>
</evidence>
<dbReference type="PANTHER" id="PTHR24416:SF600">
    <property type="entry name" value="PDGF- AND VEGF-RECEPTOR RELATED, ISOFORM J"/>
    <property type="match status" value="1"/>
</dbReference>
<dbReference type="PROSITE" id="PS50011">
    <property type="entry name" value="PROTEIN_KINASE_DOM"/>
    <property type="match status" value="1"/>
</dbReference>
<proteinExistence type="predicted"/>
<keyword evidence="2" id="KW-0547">Nucleotide-binding</keyword>
<dbReference type="PANTHER" id="PTHR24416">
    <property type="entry name" value="TYROSINE-PROTEIN KINASE RECEPTOR"/>
    <property type="match status" value="1"/>
</dbReference>
<dbReference type="PROSITE" id="PS00109">
    <property type="entry name" value="PROTEIN_KINASE_TYR"/>
    <property type="match status" value="1"/>
</dbReference>
<evidence type="ECO:0000259" key="6">
    <source>
        <dbReference type="PROSITE" id="PS50011"/>
    </source>
</evidence>
<sequence length="248" mass="28874">MSFVGKHDNIVELVGANTERIRKQDVFLIYEFCENGNVSEYIRAKREVFVDIFPENTNESQNIDSTTVEYENGLSRRLCSEHLIRWAIEIANGMDFIASKNVYHGDLAARNILLTRNLIAKVGDFGLAKDLKDYALYVQRINCPLPLKWMAIESLRDLEFSIQSDVWSFGITIWEIFSLGSKPYPGVEWNFQAWKRLQDGERMDRPSHATQSIHDILLKCWETLPQDRPTFSELKQMFKYELNKLPTN</sequence>
<evidence type="ECO:0000256" key="1">
    <source>
        <dbReference type="ARBA" id="ARBA00022679"/>
    </source>
</evidence>
<dbReference type="EMBL" id="CAJVCH010271094">
    <property type="protein sequence ID" value="CAG7734536.1"/>
    <property type="molecule type" value="Genomic_DNA"/>
</dbReference>
<dbReference type="GO" id="GO:0005886">
    <property type="term" value="C:plasma membrane"/>
    <property type="evidence" value="ECO:0007669"/>
    <property type="project" value="TreeGrafter"/>
</dbReference>
<evidence type="ECO:0000256" key="2">
    <source>
        <dbReference type="ARBA" id="ARBA00022741"/>
    </source>
</evidence>
<feature type="domain" description="Protein kinase" evidence="6">
    <location>
        <begin position="1"/>
        <end position="239"/>
    </location>
</feature>
<organism evidence="7 8">
    <name type="scientific">Allacma fusca</name>
    <dbReference type="NCBI Taxonomy" id="39272"/>
    <lineage>
        <taxon>Eukaryota</taxon>
        <taxon>Metazoa</taxon>
        <taxon>Ecdysozoa</taxon>
        <taxon>Arthropoda</taxon>
        <taxon>Hexapoda</taxon>
        <taxon>Collembola</taxon>
        <taxon>Symphypleona</taxon>
        <taxon>Sminthuridae</taxon>
        <taxon>Allacma</taxon>
    </lineage>
</organism>
<dbReference type="FunFam" id="1.10.510.10:FF:000554">
    <property type="entry name" value="Predicted protein"/>
    <property type="match status" value="1"/>
</dbReference>
<keyword evidence="1" id="KW-0808">Transferase</keyword>
<dbReference type="PIRSF" id="PIRSF000654">
    <property type="entry name" value="Integrin-linked_kinase"/>
    <property type="match status" value="1"/>
</dbReference>
<dbReference type="CDD" id="cd00192">
    <property type="entry name" value="PTKc"/>
    <property type="match status" value="1"/>
</dbReference>
<dbReference type="InterPro" id="IPR008266">
    <property type="entry name" value="Tyr_kinase_AS"/>
</dbReference>
<dbReference type="InterPro" id="IPR000719">
    <property type="entry name" value="Prot_kinase_dom"/>
</dbReference>
<keyword evidence="5" id="KW-0829">Tyrosine-protein kinase</keyword>